<protein>
    <recommendedName>
        <fullName evidence="3">Haemolysin-type calcium binding-related domain-containing protein</fullName>
    </recommendedName>
</protein>
<evidence type="ECO:0000313" key="1">
    <source>
        <dbReference type="EMBL" id="SPJ28088.1"/>
    </source>
</evidence>
<reference evidence="2" key="1">
    <citation type="submission" date="2018-03" db="EMBL/GenBank/DDBJ databases">
        <authorList>
            <person name="Rodrigo-Torres L."/>
            <person name="Arahal R. D."/>
            <person name="Lucena T."/>
        </authorList>
    </citation>
    <scope>NUCLEOTIDE SEQUENCE [LARGE SCALE GENOMIC DNA]</scope>
    <source>
        <strain evidence="2">CECT 7615</strain>
    </source>
</reference>
<name>A0A2R8C6Q9_9RHOB</name>
<proteinExistence type="predicted"/>
<dbReference type="EMBL" id="ONZG01000003">
    <property type="protein sequence ID" value="SPJ28088.1"/>
    <property type="molecule type" value="Genomic_DNA"/>
</dbReference>
<gene>
    <name evidence="1" type="ORF">TRM7615_01583</name>
</gene>
<keyword evidence="2" id="KW-1185">Reference proteome</keyword>
<evidence type="ECO:0000313" key="2">
    <source>
        <dbReference type="Proteomes" id="UP000244898"/>
    </source>
</evidence>
<organism evidence="1 2">
    <name type="scientific">Falsiruegeria mediterranea M17</name>
    <dbReference type="NCBI Taxonomy" id="1200281"/>
    <lineage>
        <taxon>Bacteria</taxon>
        <taxon>Pseudomonadati</taxon>
        <taxon>Pseudomonadota</taxon>
        <taxon>Alphaproteobacteria</taxon>
        <taxon>Rhodobacterales</taxon>
        <taxon>Roseobacteraceae</taxon>
        <taxon>Falsiruegeria</taxon>
    </lineage>
</organism>
<evidence type="ECO:0008006" key="3">
    <source>
        <dbReference type="Google" id="ProtNLM"/>
    </source>
</evidence>
<dbReference type="AlphaFoldDB" id="A0A2R8C6Q9"/>
<dbReference type="Proteomes" id="UP000244898">
    <property type="component" value="Unassembled WGS sequence"/>
</dbReference>
<sequence length="81" mass="8855">MNGGAGLDFVIFDGNRADYTITRSSTTDVRVTGTDGTDSLISVEYFQFDDETANIWQFAIASGGNQNKTPGSRCTIWRLLP</sequence>
<accession>A0A2R8C6Q9</accession>